<gene>
    <name evidence="1" type="ORF">JQU52_13905</name>
</gene>
<dbReference type="AlphaFoldDB" id="A0A892ZLI0"/>
<organism evidence="1 2">
    <name type="scientific">Paralysiella testudinis</name>
    <dbReference type="NCBI Taxonomy" id="2809020"/>
    <lineage>
        <taxon>Bacteria</taxon>
        <taxon>Pseudomonadati</taxon>
        <taxon>Pseudomonadota</taxon>
        <taxon>Betaproteobacteria</taxon>
        <taxon>Neisseriales</taxon>
        <taxon>Neisseriaceae</taxon>
        <taxon>Paralysiella</taxon>
    </lineage>
</organism>
<protein>
    <submittedName>
        <fullName evidence="1">Uncharacterized protein</fullName>
    </submittedName>
</protein>
<dbReference type="RefSeq" id="WP_230339048.1">
    <property type="nucleotide sequence ID" value="NZ_CP069798.1"/>
</dbReference>
<dbReference type="EMBL" id="CP069798">
    <property type="protein sequence ID" value="QRQ81749.1"/>
    <property type="molecule type" value="Genomic_DNA"/>
</dbReference>
<dbReference type="KEGG" id="ptes:JQU52_13905"/>
<keyword evidence="2" id="KW-1185">Reference proteome</keyword>
<dbReference type="Proteomes" id="UP000653156">
    <property type="component" value="Chromosome"/>
</dbReference>
<sequence length="105" mass="11557">MWLPAAGFCRIDCHGNAAGAGEKWYTAELIQKPWVGLMAAWGFLLCQRRCYCGCSAKLGYPIFIARTAYVACGLGVVAGMSAHCIQAQAKQIRANLLFCRRMFCE</sequence>
<reference evidence="1" key="1">
    <citation type="submission" date="2021-02" db="EMBL/GenBank/DDBJ databases">
        <title>Neisseriaceae sp. 26B isolated from the cloaca of a Common Toad-headed Turtle (Mesoclemmys nasuta).</title>
        <authorList>
            <person name="Spergser J."/>
            <person name="Busse H.-J."/>
        </authorList>
    </citation>
    <scope>NUCLEOTIDE SEQUENCE</scope>
    <source>
        <strain evidence="1">26B</strain>
    </source>
</reference>
<name>A0A892ZLI0_9NEIS</name>
<evidence type="ECO:0000313" key="2">
    <source>
        <dbReference type="Proteomes" id="UP000653156"/>
    </source>
</evidence>
<accession>A0A892ZLI0</accession>
<evidence type="ECO:0000313" key="1">
    <source>
        <dbReference type="EMBL" id="QRQ81749.1"/>
    </source>
</evidence>
<proteinExistence type="predicted"/>